<name>A0A285TZP7_9BACL</name>
<dbReference type="InterPro" id="IPR045527">
    <property type="entry name" value="DUF6470"/>
</dbReference>
<evidence type="ECO:0008006" key="3">
    <source>
        <dbReference type="Google" id="ProtNLM"/>
    </source>
</evidence>
<dbReference type="Proteomes" id="UP000219252">
    <property type="component" value="Unassembled WGS sequence"/>
</dbReference>
<dbReference type="OrthoDB" id="2112831at2"/>
<keyword evidence="2" id="KW-1185">Reference proteome</keyword>
<organism evidence="1 2">
    <name type="scientific">Ureibacillus acetophenoni</name>
    <dbReference type="NCBI Taxonomy" id="614649"/>
    <lineage>
        <taxon>Bacteria</taxon>
        <taxon>Bacillati</taxon>
        <taxon>Bacillota</taxon>
        <taxon>Bacilli</taxon>
        <taxon>Bacillales</taxon>
        <taxon>Caryophanaceae</taxon>
        <taxon>Ureibacillus</taxon>
    </lineage>
</organism>
<accession>A0A285TZP7</accession>
<protein>
    <recommendedName>
        <fullName evidence="3">YviE</fullName>
    </recommendedName>
</protein>
<proteinExistence type="predicted"/>
<reference evidence="2" key="1">
    <citation type="submission" date="2017-08" db="EMBL/GenBank/DDBJ databases">
        <authorList>
            <person name="Varghese N."/>
            <person name="Submissions S."/>
        </authorList>
    </citation>
    <scope>NUCLEOTIDE SEQUENCE [LARGE SCALE GENOMIC DNA]</scope>
    <source>
        <strain evidence="2">JC23</strain>
    </source>
</reference>
<dbReference type="RefSeq" id="WP_097147749.1">
    <property type="nucleotide sequence ID" value="NZ_OBQC01000001.1"/>
</dbReference>
<sequence length="184" mass="20355">MNIPKLQIESTKAQIGLNIQKPVQEIQQPKANLDLQQPAAILTINTTKSKLTIDSHAARESMDYKSSISRTKEIAQKSLQESLDGIAIMAQEGQQLVRIENGGNPIAEQAKLSGRQPYSSLNIKFIPQAGSVKVNFAPAQVDIDVKPQKVINNSTINRPIHNYTTGKVNVEMLQYPSLKIDWLV</sequence>
<evidence type="ECO:0000313" key="1">
    <source>
        <dbReference type="EMBL" id="SOC34963.1"/>
    </source>
</evidence>
<dbReference type="EMBL" id="OBQC01000001">
    <property type="protein sequence ID" value="SOC34963.1"/>
    <property type="molecule type" value="Genomic_DNA"/>
</dbReference>
<evidence type="ECO:0000313" key="2">
    <source>
        <dbReference type="Proteomes" id="UP000219252"/>
    </source>
</evidence>
<gene>
    <name evidence="1" type="ORF">SAMN05877842_101184</name>
</gene>
<dbReference type="Pfam" id="PF20074">
    <property type="entry name" value="DUF6470"/>
    <property type="match status" value="1"/>
</dbReference>
<dbReference type="AlphaFoldDB" id="A0A285TZP7"/>